<evidence type="ECO:0008006" key="3">
    <source>
        <dbReference type="Google" id="ProtNLM"/>
    </source>
</evidence>
<organism evidence="1 2">
    <name type="scientific">Candidatus Woykebacteria bacterium RBG_13_40_15</name>
    <dbReference type="NCBI Taxonomy" id="1802593"/>
    <lineage>
        <taxon>Bacteria</taxon>
        <taxon>Candidatus Woykeibacteriota</taxon>
    </lineage>
</organism>
<dbReference type="Pfam" id="PF13238">
    <property type="entry name" value="AAA_18"/>
    <property type="match status" value="1"/>
</dbReference>
<dbReference type="STRING" id="1802593.A2172_00580"/>
<accession>A0A1G1W9L0</accession>
<dbReference type="EMBL" id="MHCP01000014">
    <property type="protein sequence ID" value="OGY24345.1"/>
    <property type="molecule type" value="Genomic_DNA"/>
</dbReference>
<evidence type="ECO:0000313" key="1">
    <source>
        <dbReference type="EMBL" id="OGY24345.1"/>
    </source>
</evidence>
<comment type="caution">
    <text evidence="1">The sequence shown here is derived from an EMBL/GenBank/DDBJ whole genome shotgun (WGS) entry which is preliminary data.</text>
</comment>
<dbReference type="SUPFAM" id="SSF52540">
    <property type="entry name" value="P-loop containing nucleoside triphosphate hydrolases"/>
    <property type="match status" value="1"/>
</dbReference>
<dbReference type="InterPro" id="IPR027417">
    <property type="entry name" value="P-loop_NTPase"/>
</dbReference>
<reference evidence="1 2" key="1">
    <citation type="journal article" date="2016" name="Nat. Commun.">
        <title>Thousands of microbial genomes shed light on interconnected biogeochemical processes in an aquifer system.</title>
        <authorList>
            <person name="Anantharaman K."/>
            <person name="Brown C.T."/>
            <person name="Hug L.A."/>
            <person name="Sharon I."/>
            <person name="Castelle C.J."/>
            <person name="Probst A.J."/>
            <person name="Thomas B.C."/>
            <person name="Singh A."/>
            <person name="Wilkins M.J."/>
            <person name="Karaoz U."/>
            <person name="Brodie E.L."/>
            <person name="Williams K.H."/>
            <person name="Hubbard S.S."/>
            <person name="Banfield J.F."/>
        </authorList>
    </citation>
    <scope>NUCLEOTIDE SEQUENCE [LARGE SCALE GENOMIC DNA]</scope>
</reference>
<dbReference type="Gene3D" id="3.40.50.300">
    <property type="entry name" value="P-loop containing nucleotide triphosphate hydrolases"/>
    <property type="match status" value="1"/>
</dbReference>
<sequence length="182" mass="21137">MNTKYQNIIVSGDVGTGTSTLAKGLAEKLGWQFFSAGDFFRAYHKNHNIPLWDKSSIPDEVDKKIDQEIFEKLQTKKEIVVDSHYSAWFARNLPSNFRILLVCDKEVATKRILARQHTHKETPREIEERRHQLRAKFKKLYSNDNYENPKFFNLVLDTGKNNIPQTIELALEGLNKNRASTE</sequence>
<evidence type="ECO:0000313" key="2">
    <source>
        <dbReference type="Proteomes" id="UP000176631"/>
    </source>
</evidence>
<protein>
    <recommendedName>
        <fullName evidence="3">(d)CMP kinase</fullName>
    </recommendedName>
</protein>
<proteinExistence type="predicted"/>
<name>A0A1G1W9L0_9BACT</name>
<dbReference type="Proteomes" id="UP000176631">
    <property type="component" value="Unassembled WGS sequence"/>
</dbReference>
<dbReference type="AlphaFoldDB" id="A0A1G1W9L0"/>
<gene>
    <name evidence="1" type="ORF">A2172_00580</name>
</gene>